<gene>
    <name evidence="1" type="primary">HaRxLL130</name>
</gene>
<protein>
    <submittedName>
        <fullName evidence="1">RxLR effector candidate protein</fullName>
    </submittedName>
</protein>
<name>A0A090B8S0_HYAAE</name>
<feature type="non-terminal residue" evidence="1">
    <location>
        <position position="89"/>
    </location>
</feature>
<dbReference type="EMBL" id="AB922445">
    <property type="protein sequence ID" value="BAP69021.1"/>
    <property type="molecule type" value="mRNA"/>
</dbReference>
<dbReference type="AlphaFoldDB" id="A0A090B8S0"/>
<reference evidence="1" key="1">
    <citation type="journal article" date="2014" name="PLoS Pathog.">
        <title>Expression profiling during Arabidopsis/downy mildew interaction reveals a highly-expressed effector that attenuates responses to salicylic acid.</title>
        <authorList>
            <person name="Asai S."/>
            <person name="Rallapalli G."/>
            <person name="Piquerez S.J.M."/>
            <person name="Caillaud M.C."/>
            <person name="Furzer O.J."/>
            <person name="Ishaque N."/>
            <person name="Wirthmueller L."/>
            <person name="Fabro G."/>
            <person name="Shirasu K."/>
            <person name="Jones J.D.G."/>
        </authorList>
    </citation>
    <scope>NUCLEOTIDE SEQUENCE</scope>
    <source>
        <strain evidence="1">Emoy2</strain>
    </source>
</reference>
<organism evidence="1">
    <name type="scientific">Hyaloperonospora arabidopsidis (strain Emoy2)</name>
    <name type="common">Downy mildew agent</name>
    <name type="synonym">Peronospora arabidopsidis</name>
    <dbReference type="NCBI Taxonomy" id="559515"/>
    <lineage>
        <taxon>Eukaryota</taxon>
        <taxon>Sar</taxon>
        <taxon>Stramenopiles</taxon>
        <taxon>Oomycota</taxon>
        <taxon>Peronosporomycetes</taxon>
        <taxon>Peronosporales</taxon>
        <taxon>Peronosporaceae</taxon>
        <taxon>Hyaloperonospora</taxon>
    </lineage>
</organism>
<proteinExistence type="evidence at transcript level"/>
<sequence>MKTIAKTSQVVPLSLFICVCISFLLCHLTVITAGAEFETILRCVFDCRTLLPFELRILLSWWRSIVPVTRGLRGTVQALGTSCYCARMW</sequence>
<evidence type="ECO:0000313" key="1">
    <source>
        <dbReference type="EMBL" id="BAP69021.1"/>
    </source>
</evidence>
<accession>A0A090B8S0</accession>